<dbReference type="PANTHER" id="PTHR22844:SF213">
    <property type="entry name" value="OS01G0232200 PROTEIN"/>
    <property type="match status" value="1"/>
</dbReference>
<dbReference type="PROSITE" id="PS50082">
    <property type="entry name" value="WD_REPEATS_2"/>
    <property type="match status" value="1"/>
</dbReference>
<proteinExistence type="predicted"/>
<keyword evidence="3" id="KW-1185">Reference proteome</keyword>
<name>A0A8K0H7L3_9ROSA</name>
<organism evidence="2 3">
    <name type="scientific">Rhamnella rubrinervis</name>
    <dbReference type="NCBI Taxonomy" id="2594499"/>
    <lineage>
        <taxon>Eukaryota</taxon>
        <taxon>Viridiplantae</taxon>
        <taxon>Streptophyta</taxon>
        <taxon>Embryophyta</taxon>
        <taxon>Tracheophyta</taxon>
        <taxon>Spermatophyta</taxon>
        <taxon>Magnoliopsida</taxon>
        <taxon>eudicotyledons</taxon>
        <taxon>Gunneridae</taxon>
        <taxon>Pentapetalae</taxon>
        <taxon>rosids</taxon>
        <taxon>fabids</taxon>
        <taxon>Rosales</taxon>
        <taxon>Rhamnaceae</taxon>
        <taxon>rhamnoid group</taxon>
        <taxon>Rhamneae</taxon>
        <taxon>Rhamnella</taxon>
    </lineage>
</organism>
<feature type="repeat" description="WD" evidence="1">
    <location>
        <begin position="135"/>
        <end position="160"/>
    </location>
</feature>
<sequence length="223" mass="24747">MDTLSLRTPSPSLLYHCIASLYHSEGTVYSIAVSKGLIFTGSGAAAFVRGGNQAAWNIASDSRKFRPSLEDQARFLYCFREQTTNNDNTRTAFLAWLTTTPEAFCTLARMTEQLKLGGCQMRRPSFCSPCLAAVGNLVFSGSEDTTIRIWKREEGNCLHECLAVLEGHRGPVRCLAACLEMGKVVMGFLVYSASLEKLSRFGGLRYCLMTENLRAWIIAWTTE</sequence>
<evidence type="ECO:0000256" key="1">
    <source>
        <dbReference type="PROSITE-ProRule" id="PRU00221"/>
    </source>
</evidence>
<dbReference type="Proteomes" id="UP000796880">
    <property type="component" value="Unassembled WGS sequence"/>
</dbReference>
<accession>A0A8K0H7L3</accession>
<dbReference type="InterPro" id="IPR036322">
    <property type="entry name" value="WD40_repeat_dom_sf"/>
</dbReference>
<dbReference type="InterPro" id="IPR001680">
    <property type="entry name" value="WD40_rpt"/>
</dbReference>
<evidence type="ECO:0000313" key="2">
    <source>
        <dbReference type="EMBL" id="KAF3447327.1"/>
    </source>
</evidence>
<dbReference type="Pfam" id="PF00400">
    <property type="entry name" value="WD40"/>
    <property type="match status" value="1"/>
</dbReference>
<comment type="caution">
    <text evidence="2">The sequence shown here is derived from an EMBL/GenBank/DDBJ whole genome shotgun (WGS) entry which is preliminary data.</text>
</comment>
<dbReference type="AlphaFoldDB" id="A0A8K0H7L3"/>
<reference evidence="2" key="1">
    <citation type="submission" date="2020-03" db="EMBL/GenBank/DDBJ databases">
        <title>A high-quality chromosome-level genome assembly of a woody plant with both climbing and erect habits, Rhamnella rubrinervis.</title>
        <authorList>
            <person name="Lu Z."/>
            <person name="Yang Y."/>
            <person name="Zhu X."/>
            <person name="Sun Y."/>
        </authorList>
    </citation>
    <scope>NUCLEOTIDE SEQUENCE</scope>
    <source>
        <strain evidence="2">BYM</strain>
        <tissue evidence="2">Leaf</tissue>
    </source>
</reference>
<keyword evidence="1" id="KW-0853">WD repeat</keyword>
<dbReference type="OrthoDB" id="190105at2759"/>
<gene>
    <name evidence="2" type="ORF">FNV43_RR12513</name>
</gene>
<dbReference type="InterPro" id="IPR045182">
    <property type="entry name" value="JINGUBANG-like"/>
</dbReference>
<dbReference type="InterPro" id="IPR015943">
    <property type="entry name" value="WD40/YVTN_repeat-like_dom_sf"/>
</dbReference>
<dbReference type="Gene3D" id="2.130.10.10">
    <property type="entry name" value="YVTN repeat-like/Quinoprotein amine dehydrogenase"/>
    <property type="match status" value="1"/>
</dbReference>
<dbReference type="SUPFAM" id="SSF50978">
    <property type="entry name" value="WD40 repeat-like"/>
    <property type="match status" value="1"/>
</dbReference>
<dbReference type="EMBL" id="VOIH02000005">
    <property type="protein sequence ID" value="KAF3447327.1"/>
    <property type="molecule type" value="Genomic_DNA"/>
</dbReference>
<evidence type="ECO:0000313" key="3">
    <source>
        <dbReference type="Proteomes" id="UP000796880"/>
    </source>
</evidence>
<dbReference type="PANTHER" id="PTHR22844">
    <property type="entry name" value="F-BOX AND WD40 DOMAIN PROTEIN"/>
    <property type="match status" value="1"/>
</dbReference>
<protein>
    <submittedName>
        <fullName evidence="2">Uncharacterized protein</fullName>
    </submittedName>
</protein>